<dbReference type="STRING" id="28028.CFLV_04100"/>
<accession>A0A1L7CKR5</accession>
<organism evidence="2 4">
    <name type="scientific">Corynebacterium flavescens</name>
    <dbReference type="NCBI Taxonomy" id="28028"/>
    <lineage>
        <taxon>Bacteria</taxon>
        <taxon>Bacillati</taxon>
        <taxon>Actinomycetota</taxon>
        <taxon>Actinomycetes</taxon>
        <taxon>Mycobacteriales</taxon>
        <taxon>Corynebacteriaceae</taxon>
        <taxon>Corynebacterium</taxon>
    </lineage>
</organism>
<evidence type="ECO:0008006" key="6">
    <source>
        <dbReference type="Google" id="ProtNLM"/>
    </source>
</evidence>
<evidence type="ECO:0000313" key="3">
    <source>
        <dbReference type="EMBL" id="GEB97657.1"/>
    </source>
</evidence>
<dbReference type="InterPro" id="IPR012338">
    <property type="entry name" value="Beta-lactam/transpept-like"/>
</dbReference>
<evidence type="ECO:0000313" key="4">
    <source>
        <dbReference type="Proteomes" id="UP000185479"/>
    </source>
</evidence>
<dbReference type="SUPFAM" id="SSF56601">
    <property type="entry name" value="beta-lactamase/transpeptidase-like"/>
    <property type="match status" value="1"/>
</dbReference>
<proteinExistence type="predicted"/>
<feature type="region of interest" description="Disordered" evidence="1">
    <location>
        <begin position="23"/>
        <end position="64"/>
    </location>
</feature>
<feature type="compositionally biased region" description="Low complexity" evidence="1">
    <location>
        <begin position="46"/>
        <end position="64"/>
    </location>
</feature>
<evidence type="ECO:0000313" key="2">
    <source>
        <dbReference type="EMBL" id="APT86447.1"/>
    </source>
</evidence>
<dbReference type="AlphaFoldDB" id="A0A1L7CKR5"/>
<evidence type="ECO:0000256" key="1">
    <source>
        <dbReference type="SAM" id="MobiDB-lite"/>
    </source>
</evidence>
<dbReference type="Gene3D" id="3.40.710.10">
    <property type="entry name" value="DD-peptidase/beta-lactamase superfamily"/>
    <property type="match status" value="1"/>
</dbReference>
<name>A0A1L7CKR5_CORFL</name>
<feature type="compositionally biased region" description="Polar residues" evidence="1">
    <location>
        <begin position="26"/>
        <end position="35"/>
    </location>
</feature>
<reference evidence="2 4" key="1">
    <citation type="submission" date="2014-08" db="EMBL/GenBank/DDBJ databases">
        <title>Complete genome sequence of Corynebacterium flavescens OJ8(T)(=DSM 20296(T)), isolated from cheese.</title>
        <authorList>
            <person name="Ruckert C."/>
            <person name="Albersmeier A."/>
            <person name="Winkler A."/>
            <person name="Kalinowski J."/>
        </authorList>
    </citation>
    <scope>NUCLEOTIDE SEQUENCE [LARGE SCALE GENOMIC DNA]</scope>
    <source>
        <strain evidence="2 4">OJ8</strain>
    </source>
</reference>
<reference evidence="3 5" key="2">
    <citation type="submission" date="2019-06" db="EMBL/GenBank/DDBJ databases">
        <title>Whole genome shotgun sequence of Corynebacterium flavescens NBRC 14136.</title>
        <authorList>
            <person name="Hosoyama A."/>
            <person name="Uohara A."/>
            <person name="Ohji S."/>
            <person name="Ichikawa N."/>
        </authorList>
    </citation>
    <scope>NUCLEOTIDE SEQUENCE [LARGE SCALE GENOMIC DNA]</scope>
    <source>
        <strain evidence="3 5">NBRC 14136</strain>
    </source>
</reference>
<dbReference type="Proteomes" id="UP000185479">
    <property type="component" value="Chromosome"/>
</dbReference>
<sequence length="301" mass="30133">MTGAVATVASALVFSGCTIGDPAPLDSTSSESATGPTLPEAESRESSSISPTLPASSTQDSSKAADAQAALDAAVSAAVTRFGGQAGIAVADGQGVIAAGQTGPAAAWSTSKVPLAIAAHRAGVADPATISSAITFSDNQAAEQMWHALGTGEEAAAAVGSVLAEAGNGSTRVQPQVTRPGFSAFGQTQWSVSDQARFASRLGCLDGADQVLSAMQVSDPAQGYGLRQFVGARMKGGWGPDESGAYEVRQLGIVSLEGTPVALALFAHPQEGTYEAGQAMLSTMTEELKAAQVTWPSAACS</sequence>
<dbReference type="OrthoDB" id="3729831at2"/>
<keyword evidence="4" id="KW-1185">Reference proteome</keyword>
<dbReference type="Proteomes" id="UP000315353">
    <property type="component" value="Unassembled WGS sequence"/>
</dbReference>
<evidence type="ECO:0000313" key="5">
    <source>
        <dbReference type="Proteomes" id="UP000315353"/>
    </source>
</evidence>
<dbReference type="EMBL" id="CP009246">
    <property type="protein sequence ID" value="APT86447.1"/>
    <property type="molecule type" value="Genomic_DNA"/>
</dbReference>
<dbReference type="KEGG" id="cfc:CFLV_04100"/>
<protein>
    <recommendedName>
        <fullName evidence="6">Serine hydrolase</fullName>
    </recommendedName>
</protein>
<dbReference type="RefSeq" id="WP_075729441.1">
    <property type="nucleotide sequence ID" value="NZ_BJNB01000014.1"/>
</dbReference>
<dbReference type="EMBL" id="BJNB01000014">
    <property type="protein sequence ID" value="GEB97657.1"/>
    <property type="molecule type" value="Genomic_DNA"/>
</dbReference>
<dbReference type="GeneID" id="82879897"/>
<gene>
    <name evidence="3" type="ORF">CFL01nite_11520</name>
    <name evidence="2" type="ORF">CFLV_04100</name>
</gene>